<keyword evidence="4 9" id="KW-0479">Metal-binding</keyword>
<dbReference type="SUPFAM" id="SSF55856">
    <property type="entry name" value="Cytochrome b5-like heme/steroid binding domain"/>
    <property type="match status" value="1"/>
</dbReference>
<keyword evidence="12" id="KW-1185">Reference proteome</keyword>
<dbReference type="Ensembl" id="ENSSTUT00000097081.1">
    <property type="protein sequence ID" value="ENSSTUP00000091245.1"/>
    <property type="gene ID" value="ENSSTUG00000040124.1"/>
</dbReference>
<reference evidence="11" key="2">
    <citation type="submission" date="2025-09" db="UniProtKB">
        <authorList>
            <consortium name="Ensembl"/>
        </authorList>
    </citation>
    <scope>IDENTIFICATION</scope>
</reference>
<keyword evidence="5" id="KW-0813">Transport</keyword>
<evidence type="ECO:0000256" key="9">
    <source>
        <dbReference type="RuleBase" id="RU362121"/>
    </source>
</evidence>
<dbReference type="KEGG" id="stru:115203075"/>
<keyword evidence="6 9" id="KW-0408">Iron</keyword>
<evidence type="ECO:0000256" key="4">
    <source>
        <dbReference type="ARBA" id="ARBA00022723"/>
    </source>
</evidence>
<dbReference type="PROSITE" id="PS50255">
    <property type="entry name" value="CYTOCHROME_B5_2"/>
    <property type="match status" value="1"/>
</dbReference>
<feature type="domain" description="Cytochrome b5 heme-binding" evidence="10">
    <location>
        <begin position="15"/>
        <end position="91"/>
    </location>
</feature>
<dbReference type="GO" id="GO:0046872">
    <property type="term" value="F:metal ion binding"/>
    <property type="evidence" value="ECO:0007669"/>
    <property type="project" value="UniProtKB-UniRule"/>
</dbReference>
<dbReference type="InterPro" id="IPR001199">
    <property type="entry name" value="Cyt_B5-like_heme/steroid-bd"/>
</dbReference>
<evidence type="ECO:0000256" key="6">
    <source>
        <dbReference type="ARBA" id="ARBA00023004"/>
    </source>
</evidence>
<dbReference type="SMART" id="SM01117">
    <property type="entry name" value="Cyt-b5"/>
    <property type="match status" value="1"/>
</dbReference>
<dbReference type="Pfam" id="PF00173">
    <property type="entry name" value="Cyt-b5"/>
    <property type="match status" value="1"/>
</dbReference>
<dbReference type="InParanoid" id="A0A674D5Q1"/>
<sequence>MDVTHTAEETADSDVTYYTLEEVKTHNTITDAWLIIHDKVYNVTSFLQEHPGGVEIVMMEAGADATESFESVGHSPDARGMLIQFYIGELQMDDRKKDSAKEKLISTSDGSSSWITWLMHAIVAVVVGIMHRCYTKERKSS</sequence>
<dbReference type="Proteomes" id="UP000472277">
    <property type="component" value="Chromosome 12"/>
</dbReference>
<evidence type="ECO:0000259" key="10">
    <source>
        <dbReference type="PROSITE" id="PS50255"/>
    </source>
</evidence>
<dbReference type="FunFam" id="3.10.120.10:FF:000002">
    <property type="entry name" value="Cytochrome b5 type B"/>
    <property type="match status" value="1"/>
</dbReference>
<evidence type="ECO:0000256" key="1">
    <source>
        <dbReference type="ARBA" id="ARBA00004370"/>
    </source>
</evidence>
<dbReference type="PANTHER" id="PTHR19359">
    <property type="entry name" value="CYTOCHROME B5"/>
    <property type="match status" value="1"/>
</dbReference>
<keyword evidence="2 9" id="KW-0349">Heme</keyword>
<evidence type="ECO:0000313" key="11">
    <source>
        <dbReference type="Ensembl" id="ENSSTUP00000091245.1"/>
    </source>
</evidence>
<dbReference type="OrthoDB" id="260519at2759"/>
<comment type="subcellular location">
    <subcellularLocation>
        <location evidence="1">Membrane</location>
    </subcellularLocation>
</comment>
<dbReference type="InterPro" id="IPR036400">
    <property type="entry name" value="Cyt_B5-like_heme/steroid_sf"/>
</dbReference>
<evidence type="ECO:0000313" key="12">
    <source>
        <dbReference type="Proteomes" id="UP000472277"/>
    </source>
</evidence>
<evidence type="ECO:0000256" key="2">
    <source>
        <dbReference type="ARBA" id="ARBA00022617"/>
    </source>
</evidence>
<reference evidence="11" key="1">
    <citation type="submission" date="2025-08" db="UniProtKB">
        <authorList>
            <consortium name="Ensembl"/>
        </authorList>
    </citation>
    <scope>IDENTIFICATION</scope>
</reference>
<keyword evidence="5" id="KW-0249">Electron transport</keyword>
<keyword evidence="3 9" id="KW-0812">Transmembrane</keyword>
<dbReference type="GeneTree" id="ENSGT00940000155584"/>
<evidence type="ECO:0000256" key="8">
    <source>
        <dbReference type="ARBA" id="ARBA00038168"/>
    </source>
</evidence>
<dbReference type="InterPro" id="IPR018506">
    <property type="entry name" value="Cyt_B5_heme-BS"/>
</dbReference>
<gene>
    <name evidence="11" type="primary">LOC115203075</name>
</gene>
<dbReference type="GeneID" id="115203075"/>
<dbReference type="PROSITE" id="PS00191">
    <property type="entry name" value="CYTOCHROME_B5_1"/>
    <property type="match status" value="1"/>
</dbReference>
<evidence type="ECO:0000256" key="5">
    <source>
        <dbReference type="ARBA" id="ARBA00022982"/>
    </source>
</evidence>
<dbReference type="PANTHER" id="PTHR19359:SF95">
    <property type="entry name" value="CYTOCHROME B5 TYPE B"/>
    <property type="match status" value="1"/>
</dbReference>
<organism evidence="11 12">
    <name type="scientific">Salmo trutta</name>
    <name type="common">Brown trout</name>
    <dbReference type="NCBI Taxonomy" id="8032"/>
    <lineage>
        <taxon>Eukaryota</taxon>
        <taxon>Metazoa</taxon>
        <taxon>Chordata</taxon>
        <taxon>Craniata</taxon>
        <taxon>Vertebrata</taxon>
        <taxon>Euteleostomi</taxon>
        <taxon>Actinopterygii</taxon>
        <taxon>Neopterygii</taxon>
        <taxon>Teleostei</taxon>
        <taxon>Protacanthopterygii</taxon>
        <taxon>Salmoniformes</taxon>
        <taxon>Salmonidae</taxon>
        <taxon>Salmoninae</taxon>
        <taxon>Salmo</taxon>
    </lineage>
</organism>
<comment type="similarity">
    <text evidence="8 9">Belongs to the cytochrome b5 family.</text>
</comment>
<dbReference type="GO" id="GO:0016020">
    <property type="term" value="C:membrane"/>
    <property type="evidence" value="ECO:0007669"/>
    <property type="project" value="UniProtKB-SubCell"/>
</dbReference>
<evidence type="ECO:0000256" key="3">
    <source>
        <dbReference type="ARBA" id="ARBA00022692"/>
    </source>
</evidence>
<keyword evidence="9" id="KW-1133">Transmembrane helix</keyword>
<dbReference type="AlphaFoldDB" id="A0A674D5Q1"/>
<feature type="transmembrane region" description="Helical" evidence="9">
    <location>
        <begin position="114"/>
        <end position="134"/>
    </location>
</feature>
<name>A0A674D5Q1_SALTR</name>
<dbReference type="GO" id="GO:0020037">
    <property type="term" value="F:heme binding"/>
    <property type="evidence" value="ECO:0007669"/>
    <property type="project" value="UniProtKB-UniRule"/>
</dbReference>
<dbReference type="Gene3D" id="3.10.120.10">
    <property type="entry name" value="Cytochrome b5-like heme/steroid binding domain"/>
    <property type="match status" value="1"/>
</dbReference>
<accession>A0A674D5Q1</accession>
<evidence type="ECO:0000256" key="7">
    <source>
        <dbReference type="ARBA" id="ARBA00023136"/>
    </source>
</evidence>
<proteinExistence type="inferred from homology"/>
<dbReference type="RefSeq" id="XP_029623280.1">
    <property type="nucleotide sequence ID" value="XM_029767420.1"/>
</dbReference>
<dbReference type="OMA" id="NTCKSYW"/>
<dbReference type="InterPro" id="IPR050668">
    <property type="entry name" value="Cytochrome_b5"/>
</dbReference>
<protein>
    <submittedName>
        <fullName evidence="11">Cytochrome b5 type B</fullName>
    </submittedName>
</protein>
<dbReference type="PRINTS" id="PR00363">
    <property type="entry name" value="CYTOCHROMEB5"/>
</dbReference>
<keyword evidence="7 9" id="KW-0472">Membrane</keyword>